<dbReference type="RefSeq" id="WP_354143646.1">
    <property type="nucleotide sequence ID" value="NZ_JAZDQV010000002.1"/>
</dbReference>
<protein>
    <submittedName>
        <fullName evidence="3">Uncharacterized protein</fullName>
    </submittedName>
</protein>
<feature type="region of interest" description="Disordered" evidence="1">
    <location>
        <begin position="44"/>
        <end position="93"/>
    </location>
</feature>
<name>A0ABU7GBR1_9SPHN</name>
<keyword evidence="2" id="KW-0732">Signal</keyword>
<organism evidence="3 4">
    <name type="scientific">Altererythrobacter litoralis</name>
    <dbReference type="NCBI Taxonomy" id="3113904"/>
    <lineage>
        <taxon>Bacteria</taxon>
        <taxon>Pseudomonadati</taxon>
        <taxon>Pseudomonadota</taxon>
        <taxon>Alphaproteobacteria</taxon>
        <taxon>Sphingomonadales</taxon>
        <taxon>Erythrobacteraceae</taxon>
        <taxon>Altererythrobacter</taxon>
    </lineage>
</organism>
<evidence type="ECO:0000313" key="4">
    <source>
        <dbReference type="Proteomes" id="UP001343492"/>
    </source>
</evidence>
<dbReference type="PROSITE" id="PS51257">
    <property type="entry name" value="PROKAR_LIPOPROTEIN"/>
    <property type="match status" value="1"/>
</dbReference>
<feature type="compositionally biased region" description="Low complexity" evidence="1">
    <location>
        <begin position="66"/>
        <end position="93"/>
    </location>
</feature>
<feature type="signal peptide" evidence="2">
    <location>
        <begin position="1"/>
        <end position="17"/>
    </location>
</feature>
<sequence length="93" mass="9025">MKKTTLLFALAGTFALAACGGSDDASIDAEADTVEMPADAALEGVADEPVEDADANSDETAVSEQTATEAADAAADVAAAAEAAAGTATDTTE</sequence>
<evidence type="ECO:0000256" key="2">
    <source>
        <dbReference type="SAM" id="SignalP"/>
    </source>
</evidence>
<reference evidence="3 4" key="1">
    <citation type="submission" date="2024-01" db="EMBL/GenBank/DDBJ databases">
        <title>The genome sequence of Erythrobacteraceae sp. strain 1XM1-14.</title>
        <authorList>
            <person name="Liu Y."/>
        </authorList>
    </citation>
    <scope>NUCLEOTIDE SEQUENCE [LARGE SCALE GENOMIC DNA]</scope>
    <source>
        <strain evidence="3 4">1XM1-14</strain>
    </source>
</reference>
<feature type="compositionally biased region" description="Acidic residues" evidence="1">
    <location>
        <begin position="45"/>
        <end position="57"/>
    </location>
</feature>
<gene>
    <name evidence="3" type="ORF">VRS74_02410</name>
</gene>
<accession>A0ABU7GBR1</accession>
<dbReference type="Proteomes" id="UP001343492">
    <property type="component" value="Unassembled WGS sequence"/>
</dbReference>
<proteinExistence type="predicted"/>
<evidence type="ECO:0000256" key="1">
    <source>
        <dbReference type="SAM" id="MobiDB-lite"/>
    </source>
</evidence>
<evidence type="ECO:0000313" key="3">
    <source>
        <dbReference type="EMBL" id="MEE1876537.1"/>
    </source>
</evidence>
<keyword evidence="4" id="KW-1185">Reference proteome</keyword>
<dbReference type="EMBL" id="JAZDQV010000002">
    <property type="protein sequence ID" value="MEE1876537.1"/>
    <property type="molecule type" value="Genomic_DNA"/>
</dbReference>
<comment type="caution">
    <text evidence="3">The sequence shown here is derived from an EMBL/GenBank/DDBJ whole genome shotgun (WGS) entry which is preliminary data.</text>
</comment>
<feature type="chain" id="PRO_5046591234" evidence="2">
    <location>
        <begin position="18"/>
        <end position="93"/>
    </location>
</feature>